<feature type="transmembrane region" description="Helical" evidence="1">
    <location>
        <begin position="148"/>
        <end position="169"/>
    </location>
</feature>
<sequence length="240" mass="25766">MLRSRSWATSWTVLRLAMAALIVAAIIAQFLSTVGTAARDGRDVATTVANFFSYFTILSNTASAAVLIAAAVWFLRRGRRIAPEPAAIAAALAWVTTYMVTTGVVYNLLLRAISTGPDTVGWSNEVMHVWAPLFLLIDLFVGPCRRRLPWSAAVGASAFPLVWIAYTLVRAPLVTNPTNGLPYWYPYPFLDPNDGGWGSVVGYIIGIAIGIVVVAVGAIAVGRARGIHTPSHNDREGVVL</sequence>
<dbReference type="Proteomes" id="UP001630303">
    <property type="component" value="Unassembled WGS sequence"/>
</dbReference>
<feature type="transmembrane region" description="Helical" evidence="1">
    <location>
        <begin position="12"/>
        <end position="31"/>
    </location>
</feature>
<keyword evidence="3" id="KW-1185">Reference proteome</keyword>
<organism evidence="2 3">
    <name type="scientific">Microbacterium mcarthurae</name>
    <dbReference type="NCBI Taxonomy" id="3035918"/>
    <lineage>
        <taxon>Bacteria</taxon>
        <taxon>Bacillati</taxon>
        <taxon>Actinomycetota</taxon>
        <taxon>Actinomycetes</taxon>
        <taxon>Micrococcales</taxon>
        <taxon>Microbacteriaceae</taxon>
        <taxon>Microbacterium</taxon>
    </lineage>
</organism>
<proteinExistence type="predicted"/>
<accession>A0ABW9GG19</accession>
<keyword evidence="1" id="KW-1133">Transmembrane helix</keyword>
<reference evidence="2 3" key="1">
    <citation type="submission" date="2023-03" db="EMBL/GenBank/DDBJ databases">
        <title>MT1 and MT2 Draft Genomes of Novel Species.</title>
        <authorList>
            <person name="Venkateswaran K."/>
        </authorList>
    </citation>
    <scope>NUCLEOTIDE SEQUENCE [LARGE SCALE GENOMIC DNA]</scope>
    <source>
        <strain evidence="2 3">IF8SW-P5</strain>
    </source>
</reference>
<evidence type="ECO:0000313" key="2">
    <source>
        <dbReference type="EMBL" id="MFM2720696.1"/>
    </source>
</evidence>
<name>A0ABW9GG19_9MICO</name>
<feature type="transmembrane region" description="Helical" evidence="1">
    <location>
        <begin position="51"/>
        <end position="75"/>
    </location>
</feature>
<dbReference type="NCBIfam" id="NF038065">
    <property type="entry name" value="Pr6Pr"/>
    <property type="match status" value="1"/>
</dbReference>
<comment type="caution">
    <text evidence="2">The sequence shown here is derived from an EMBL/GenBank/DDBJ whole genome shotgun (WGS) entry which is preliminary data.</text>
</comment>
<feature type="transmembrane region" description="Helical" evidence="1">
    <location>
        <begin position="87"/>
        <end position="109"/>
    </location>
</feature>
<dbReference type="EMBL" id="JAROCE010000002">
    <property type="protein sequence ID" value="MFM2720696.1"/>
    <property type="molecule type" value="Genomic_DNA"/>
</dbReference>
<keyword evidence="1" id="KW-0812">Transmembrane</keyword>
<evidence type="ECO:0000256" key="1">
    <source>
        <dbReference type="SAM" id="Phobius"/>
    </source>
</evidence>
<dbReference type="RefSeq" id="WP_408905534.1">
    <property type="nucleotide sequence ID" value="NZ_JAROCE010000002.1"/>
</dbReference>
<keyword evidence="1" id="KW-0472">Membrane</keyword>
<evidence type="ECO:0000313" key="3">
    <source>
        <dbReference type="Proteomes" id="UP001630303"/>
    </source>
</evidence>
<feature type="transmembrane region" description="Helical" evidence="1">
    <location>
        <begin position="200"/>
        <end position="221"/>
    </location>
</feature>
<dbReference type="InterPro" id="IPR049713">
    <property type="entry name" value="Pr6Pr-like"/>
</dbReference>
<gene>
    <name evidence="2" type="ORF">P5G46_09295</name>
</gene>
<feature type="transmembrane region" description="Helical" evidence="1">
    <location>
        <begin position="121"/>
        <end position="141"/>
    </location>
</feature>
<protein>
    <submittedName>
        <fullName evidence="2">Pr6Pr family membrane protein</fullName>
    </submittedName>
</protein>